<reference evidence="2 3" key="1">
    <citation type="journal article" date="2024" name="G3 (Bethesda)">
        <title>Genome assembly of Hibiscus sabdariffa L. provides insights into metabolisms of medicinal natural products.</title>
        <authorList>
            <person name="Kim T."/>
        </authorList>
    </citation>
    <scope>NUCLEOTIDE SEQUENCE [LARGE SCALE GENOMIC DNA]</scope>
    <source>
        <strain evidence="2">TK-2024</strain>
        <tissue evidence="2">Old leaves</tissue>
    </source>
</reference>
<protein>
    <submittedName>
        <fullName evidence="2">Uncharacterized protein</fullName>
    </submittedName>
</protein>
<comment type="caution">
    <text evidence="2">The sequence shown here is derived from an EMBL/GenBank/DDBJ whole genome shotgun (WGS) entry which is preliminary data.</text>
</comment>
<organism evidence="2 3">
    <name type="scientific">Hibiscus sabdariffa</name>
    <name type="common">roselle</name>
    <dbReference type="NCBI Taxonomy" id="183260"/>
    <lineage>
        <taxon>Eukaryota</taxon>
        <taxon>Viridiplantae</taxon>
        <taxon>Streptophyta</taxon>
        <taxon>Embryophyta</taxon>
        <taxon>Tracheophyta</taxon>
        <taxon>Spermatophyta</taxon>
        <taxon>Magnoliopsida</taxon>
        <taxon>eudicotyledons</taxon>
        <taxon>Gunneridae</taxon>
        <taxon>Pentapetalae</taxon>
        <taxon>rosids</taxon>
        <taxon>malvids</taxon>
        <taxon>Malvales</taxon>
        <taxon>Malvaceae</taxon>
        <taxon>Malvoideae</taxon>
        <taxon>Hibiscus</taxon>
    </lineage>
</organism>
<feature type="region of interest" description="Disordered" evidence="1">
    <location>
        <begin position="1"/>
        <end position="20"/>
    </location>
</feature>
<feature type="compositionally biased region" description="Polar residues" evidence="1">
    <location>
        <begin position="145"/>
        <end position="157"/>
    </location>
</feature>
<proteinExistence type="predicted"/>
<sequence>MQKQEQEGTSTMKDKLQKPQLELELLQEHIKKEMAQWDHERSSFNHQVYLEQLQVEEKYGHLKNLEKEKADLERNFKALDEEFKYVSLELKKKKNMYTAKEIKQHVDEARNDASKYKRHYDDYKKQAGIKIRETNEEHQREIAGKNQQNQALEEQIR</sequence>
<evidence type="ECO:0000313" key="3">
    <source>
        <dbReference type="Proteomes" id="UP001472677"/>
    </source>
</evidence>
<dbReference type="EMBL" id="JBBPBM010000003">
    <property type="protein sequence ID" value="KAK8593846.1"/>
    <property type="molecule type" value="Genomic_DNA"/>
</dbReference>
<gene>
    <name evidence="2" type="ORF">V6N12_045919</name>
</gene>
<keyword evidence="3" id="KW-1185">Reference proteome</keyword>
<evidence type="ECO:0000313" key="2">
    <source>
        <dbReference type="EMBL" id="KAK8593846.1"/>
    </source>
</evidence>
<feature type="region of interest" description="Disordered" evidence="1">
    <location>
        <begin position="136"/>
        <end position="157"/>
    </location>
</feature>
<name>A0ABR2G494_9ROSI</name>
<evidence type="ECO:0000256" key="1">
    <source>
        <dbReference type="SAM" id="MobiDB-lite"/>
    </source>
</evidence>
<feature type="compositionally biased region" description="Basic and acidic residues" evidence="1">
    <location>
        <begin position="1"/>
        <end position="17"/>
    </location>
</feature>
<accession>A0ABR2G494</accession>
<dbReference type="Proteomes" id="UP001472677">
    <property type="component" value="Unassembled WGS sequence"/>
</dbReference>